<feature type="chain" id="PRO_5012147477" description="Lipoprotein" evidence="1">
    <location>
        <begin position="19"/>
        <end position="115"/>
    </location>
</feature>
<feature type="signal peptide" evidence="1">
    <location>
        <begin position="1"/>
        <end position="18"/>
    </location>
</feature>
<dbReference type="AlphaFoldDB" id="A0A1Y5E395"/>
<dbReference type="Proteomes" id="UP000243053">
    <property type="component" value="Unassembled WGS sequence"/>
</dbReference>
<name>A0A1Y5E395_COLPS</name>
<sequence>MKLLITIFLLSLCCSPMAFSNNATSKVITCFDVTNDNISRAARSSLHKQAQQRAQRSIELFMEKPILTPYFDGLGQPAKAENMATLIEVFWCDNQEKPLHSAYYDFYSRNKNAFK</sequence>
<protein>
    <recommendedName>
        <fullName evidence="4">Lipoprotein</fullName>
    </recommendedName>
</protein>
<comment type="caution">
    <text evidence="2">The sequence shown here is derived from an EMBL/GenBank/DDBJ whole genome shotgun (WGS) entry which is preliminary data.</text>
</comment>
<dbReference type="EMBL" id="MAAF01000106">
    <property type="protein sequence ID" value="OUR75856.1"/>
    <property type="molecule type" value="Genomic_DNA"/>
</dbReference>
<evidence type="ECO:0000313" key="3">
    <source>
        <dbReference type="Proteomes" id="UP000243053"/>
    </source>
</evidence>
<organism evidence="2 3">
    <name type="scientific">Colwellia psychrerythraea</name>
    <name type="common">Vibrio psychroerythus</name>
    <dbReference type="NCBI Taxonomy" id="28229"/>
    <lineage>
        <taxon>Bacteria</taxon>
        <taxon>Pseudomonadati</taxon>
        <taxon>Pseudomonadota</taxon>
        <taxon>Gammaproteobacteria</taxon>
        <taxon>Alteromonadales</taxon>
        <taxon>Colwelliaceae</taxon>
        <taxon>Colwellia</taxon>
    </lineage>
</organism>
<evidence type="ECO:0000256" key="1">
    <source>
        <dbReference type="SAM" id="SignalP"/>
    </source>
</evidence>
<evidence type="ECO:0000313" key="2">
    <source>
        <dbReference type="EMBL" id="OUR75856.1"/>
    </source>
</evidence>
<proteinExistence type="predicted"/>
<evidence type="ECO:0008006" key="4">
    <source>
        <dbReference type="Google" id="ProtNLM"/>
    </source>
</evidence>
<accession>A0A1Y5E395</accession>
<gene>
    <name evidence="2" type="ORF">A9Q75_17320</name>
</gene>
<reference evidence="3" key="1">
    <citation type="journal article" date="2017" name="Proc. Natl. Acad. Sci. U.S.A.">
        <title>Simulation of Deepwater Horizon oil plume reveals substrate specialization within a complex community of hydrocarbon degraders.</title>
        <authorList>
            <person name="Hu P."/>
            <person name="Dubinsky E.A."/>
            <person name="Probst A.J."/>
            <person name="Wang J."/>
            <person name="Sieber C.M.K."/>
            <person name="Tom L.M."/>
            <person name="Gardinali P."/>
            <person name="Banfield J.F."/>
            <person name="Atlas R.M."/>
            <person name="Andersen G.L."/>
        </authorList>
    </citation>
    <scope>NUCLEOTIDE SEQUENCE [LARGE SCALE GENOMIC DNA]</scope>
</reference>
<keyword evidence="1" id="KW-0732">Signal</keyword>